<dbReference type="EMBL" id="FLRA01000026">
    <property type="protein sequence ID" value="SBT19133.1"/>
    <property type="molecule type" value="Genomic_DNA"/>
</dbReference>
<sequence>MLTLELLNKHISECREYVEAGKEDPKTLEFFLSLRHDLKLATPEDWAAYNEIADHLPDQDADPVLIILKGQLLIERLVRKFILSRFPNPEAFEKTQFTAAHCIAIGESMCLKNQEPEWLWKQVKELNSIRNKLAHNLDYESVEPRVNSFVSTVANTQNLENRTITSAIARLYGMVKGLCDLSQNNDFRASKI</sequence>
<organism evidence="1 4">
    <name type="scientific">Marinomonas gallaica</name>
    <dbReference type="NCBI Taxonomy" id="1806667"/>
    <lineage>
        <taxon>Bacteria</taxon>
        <taxon>Pseudomonadati</taxon>
        <taxon>Pseudomonadota</taxon>
        <taxon>Gammaproteobacteria</taxon>
        <taxon>Oceanospirillales</taxon>
        <taxon>Oceanospirillaceae</taxon>
        <taxon>Marinomonas</taxon>
    </lineage>
</organism>
<evidence type="ECO:0008006" key="5">
    <source>
        <dbReference type="Google" id="ProtNLM"/>
    </source>
</evidence>
<dbReference type="Proteomes" id="UP000092840">
    <property type="component" value="Unassembled WGS sequence"/>
</dbReference>
<evidence type="ECO:0000313" key="4">
    <source>
        <dbReference type="Proteomes" id="UP000092871"/>
    </source>
</evidence>
<dbReference type="OrthoDB" id="8479922at2"/>
<proteinExistence type="predicted"/>
<dbReference type="AlphaFoldDB" id="A0A1C3JVA7"/>
<gene>
    <name evidence="1" type="ORF">MGA5115_03294</name>
    <name evidence="2" type="ORF">MGA5116_03350</name>
</gene>
<reference evidence="2 3" key="2">
    <citation type="submission" date="2016-06" db="EMBL/GenBank/DDBJ databases">
        <authorList>
            <person name="Rodrigo-Torres L."/>
            <person name="Arahal D.R."/>
        </authorList>
    </citation>
    <scope>NUCLEOTIDE SEQUENCE [LARGE SCALE GENOMIC DNA]</scope>
    <source>
        <strain evidence="2 3">CECT 5116</strain>
    </source>
</reference>
<evidence type="ECO:0000313" key="3">
    <source>
        <dbReference type="Proteomes" id="UP000092840"/>
    </source>
</evidence>
<dbReference type="Proteomes" id="UP000092871">
    <property type="component" value="Unassembled WGS sequence"/>
</dbReference>
<keyword evidence="3" id="KW-1185">Reference proteome</keyword>
<name>A0A1C3JVA7_9GAMM</name>
<dbReference type="RefSeq" id="WP_067038387.1">
    <property type="nucleotide sequence ID" value="NZ_FLRA01000026.1"/>
</dbReference>
<evidence type="ECO:0000313" key="1">
    <source>
        <dbReference type="EMBL" id="SBT19133.1"/>
    </source>
</evidence>
<evidence type="ECO:0000313" key="2">
    <source>
        <dbReference type="EMBL" id="SBT22725.1"/>
    </source>
</evidence>
<protein>
    <recommendedName>
        <fullName evidence="5">RiboL-PSP-HEPN domain-containing protein</fullName>
    </recommendedName>
</protein>
<reference evidence="1 4" key="1">
    <citation type="submission" date="2016-06" db="EMBL/GenBank/DDBJ databases">
        <authorList>
            <person name="Kjaerup R.B."/>
            <person name="Dalgaard T.S."/>
            <person name="Juul-Madsen H.R."/>
        </authorList>
    </citation>
    <scope>NUCLEOTIDE SEQUENCE [LARGE SCALE GENOMIC DNA]</scope>
    <source>
        <strain evidence="1 4">CECT 5115</strain>
    </source>
</reference>
<accession>A0A1C3JVA7</accession>
<dbReference type="EMBL" id="FLRB01000030">
    <property type="protein sequence ID" value="SBT22725.1"/>
    <property type="molecule type" value="Genomic_DNA"/>
</dbReference>